<accession>A0A9P6VHM7</accession>
<gene>
    <name evidence="2" type="ORF">D0Z07_5815</name>
</gene>
<feature type="compositionally biased region" description="Basic residues" evidence="1">
    <location>
        <begin position="34"/>
        <end position="50"/>
    </location>
</feature>
<feature type="compositionally biased region" description="Basic and acidic residues" evidence="1">
    <location>
        <begin position="81"/>
        <end position="96"/>
    </location>
</feature>
<protein>
    <submittedName>
        <fullName evidence="2">Uncharacterized protein</fullName>
    </submittedName>
</protein>
<dbReference type="Proteomes" id="UP000785200">
    <property type="component" value="Unassembled WGS sequence"/>
</dbReference>
<sequence length="267" mass="30053">MSVPHLNDVPITSPTRPKHQVTRSRTEAAATFPKLHKSHPRHHPQLHRKDHREGMDKDPHSSHSNLQPQERTTKSEGVTPEESRAGSRRTSHDVPWLDRSGWEGELRNAILGLNTLSNNTTRRLDNTYYGVLEKLSVLQRTIMSMKELAIMTKQLNEEFKTESESVTRDVEVQLDGFAGFEDQQKRIGGLQERVMVGRDQIKTLGARVDVVNERVEGGGMAGENKEEIEDYVGDDGSCCGGSGCRVDEFSVFVYQNPGGYVKGRQYL</sequence>
<organism evidence="2 3">
    <name type="scientific">Hyphodiscus hymeniophilus</name>
    <dbReference type="NCBI Taxonomy" id="353542"/>
    <lineage>
        <taxon>Eukaryota</taxon>
        <taxon>Fungi</taxon>
        <taxon>Dikarya</taxon>
        <taxon>Ascomycota</taxon>
        <taxon>Pezizomycotina</taxon>
        <taxon>Leotiomycetes</taxon>
        <taxon>Helotiales</taxon>
        <taxon>Hyphodiscaceae</taxon>
        <taxon>Hyphodiscus</taxon>
    </lineage>
</organism>
<evidence type="ECO:0000256" key="1">
    <source>
        <dbReference type="SAM" id="MobiDB-lite"/>
    </source>
</evidence>
<proteinExistence type="predicted"/>
<dbReference type="EMBL" id="VNKQ01000011">
    <property type="protein sequence ID" value="KAG0647949.1"/>
    <property type="molecule type" value="Genomic_DNA"/>
</dbReference>
<keyword evidence="3" id="KW-1185">Reference proteome</keyword>
<evidence type="ECO:0000313" key="2">
    <source>
        <dbReference type="EMBL" id="KAG0647949.1"/>
    </source>
</evidence>
<evidence type="ECO:0000313" key="3">
    <source>
        <dbReference type="Proteomes" id="UP000785200"/>
    </source>
</evidence>
<feature type="region of interest" description="Disordered" evidence="1">
    <location>
        <begin position="1"/>
        <end position="96"/>
    </location>
</feature>
<reference evidence="2" key="1">
    <citation type="submission" date="2019-07" db="EMBL/GenBank/DDBJ databases">
        <title>Hyphodiscus hymeniophilus genome sequencing and assembly.</title>
        <authorList>
            <person name="Kramer G."/>
            <person name="Nodwell J."/>
        </authorList>
    </citation>
    <scope>NUCLEOTIDE SEQUENCE</scope>
    <source>
        <strain evidence="2">ATCC 34498</strain>
    </source>
</reference>
<name>A0A9P6VHM7_9HELO</name>
<dbReference type="OrthoDB" id="5419542at2759"/>
<dbReference type="AlphaFoldDB" id="A0A9P6VHM7"/>
<comment type="caution">
    <text evidence="2">The sequence shown here is derived from an EMBL/GenBank/DDBJ whole genome shotgun (WGS) entry which is preliminary data.</text>
</comment>
<feature type="compositionally biased region" description="Basic and acidic residues" evidence="1">
    <location>
        <begin position="51"/>
        <end position="61"/>
    </location>
</feature>